<dbReference type="EMBL" id="SMDR01000001">
    <property type="protein sequence ID" value="TNJ34693.1"/>
    <property type="molecule type" value="Genomic_DNA"/>
</dbReference>
<dbReference type="Proteomes" id="UP000305760">
    <property type="component" value="Unassembled WGS sequence"/>
</dbReference>
<proteinExistence type="predicted"/>
<evidence type="ECO:0008006" key="4">
    <source>
        <dbReference type="Google" id="ProtNLM"/>
    </source>
</evidence>
<accession>A0A5C4RTQ2</accession>
<keyword evidence="3" id="KW-1185">Reference proteome</keyword>
<evidence type="ECO:0000313" key="3">
    <source>
        <dbReference type="Proteomes" id="UP000305760"/>
    </source>
</evidence>
<name>A0A5C4RTQ2_9GAMM</name>
<protein>
    <recommendedName>
        <fullName evidence="4">Phasin family protein</fullName>
    </recommendedName>
</protein>
<comment type="caution">
    <text evidence="2">The sequence shown here is derived from an EMBL/GenBank/DDBJ whole genome shotgun (WGS) entry which is preliminary data.</text>
</comment>
<sequence length="136" mass="14612">MTRTRTTRRSVRKTKTELTPRAVLLAGIGAASLCRKQALKSVDGLASGADTLRSRAQTAARDAGSTVAKLRKQAKARLAPVQKQAAQFAQLAQAEFEARFAPVLVKLGAKAPAKKRPARTAKRVARPAAKRSRKRA</sequence>
<gene>
    <name evidence="2" type="ORF">E1B00_02595</name>
</gene>
<evidence type="ECO:0000256" key="1">
    <source>
        <dbReference type="SAM" id="MobiDB-lite"/>
    </source>
</evidence>
<evidence type="ECO:0000313" key="2">
    <source>
        <dbReference type="EMBL" id="TNJ34693.1"/>
    </source>
</evidence>
<feature type="compositionally biased region" description="Basic residues" evidence="1">
    <location>
        <begin position="112"/>
        <end position="136"/>
    </location>
</feature>
<feature type="region of interest" description="Disordered" evidence="1">
    <location>
        <begin position="111"/>
        <end position="136"/>
    </location>
</feature>
<dbReference type="RefSeq" id="WP_139445319.1">
    <property type="nucleotide sequence ID" value="NZ_SMDR01000001.1"/>
</dbReference>
<reference evidence="2 3" key="1">
    <citation type="submission" date="2019-03" db="EMBL/GenBank/DDBJ databases">
        <title>Arenimonas daejeonensis sp. nov., isolated from compost.</title>
        <authorList>
            <person name="Jeon C.O."/>
        </authorList>
    </citation>
    <scope>NUCLEOTIDE SEQUENCE [LARGE SCALE GENOMIC DNA]</scope>
    <source>
        <strain evidence="2 3">R29</strain>
    </source>
</reference>
<dbReference type="AlphaFoldDB" id="A0A5C4RTQ2"/>
<organism evidence="2 3">
    <name type="scientific">Arenimonas terrae</name>
    <dbReference type="NCBI Taxonomy" id="2546226"/>
    <lineage>
        <taxon>Bacteria</taxon>
        <taxon>Pseudomonadati</taxon>
        <taxon>Pseudomonadota</taxon>
        <taxon>Gammaproteobacteria</taxon>
        <taxon>Lysobacterales</taxon>
        <taxon>Lysobacteraceae</taxon>
        <taxon>Arenimonas</taxon>
    </lineage>
</organism>